<dbReference type="KEGG" id="eff:skT53_23800"/>
<gene>
    <name evidence="6" type="ORF">skT53_23800</name>
</gene>
<name>A0A7I8DBD5_9BACL</name>
<dbReference type="GO" id="GO:0004132">
    <property type="term" value="F:dCMP deaminase activity"/>
    <property type="evidence" value="ECO:0007669"/>
    <property type="project" value="TreeGrafter"/>
</dbReference>
<feature type="domain" description="CMP/dCMP-type deaminase" evidence="5">
    <location>
        <begin position="4"/>
        <end position="134"/>
    </location>
</feature>
<evidence type="ECO:0000256" key="1">
    <source>
        <dbReference type="ARBA" id="ARBA00006576"/>
    </source>
</evidence>
<reference evidence="6 7" key="1">
    <citation type="submission" date="2020-08" db="EMBL/GenBank/DDBJ databases">
        <title>Complete Genome Sequence of Effusibacillus dendaii Strain skT53, Isolated from Farmland soil.</title>
        <authorList>
            <person name="Konishi T."/>
            <person name="Kawasaki H."/>
        </authorList>
    </citation>
    <scope>NUCLEOTIDE SEQUENCE [LARGE SCALE GENOMIC DNA]</scope>
    <source>
        <strain evidence="7">skT53</strain>
    </source>
</reference>
<protein>
    <submittedName>
        <fullName evidence="6">dCMP deaminase</fullName>
    </submittedName>
</protein>
<keyword evidence="2" id="KW-0479">Metal-binding</keyword>
<evidence type="ECO:0000259" key="5">
    <source>
        <dbReference type="PROSITE" id="PS51747"/>
    </source>
</evidence>
<comment type="similarity">
    <text evidence="1">Belongs to the cytidine and deoxycytidylate deaminase family.</text>
</comment>
<dbReference type="InterPro" id="IPR015517">
    <property type="entry name" value="dCMP_deaminase-rel"/>
</dbReference>
<evidence type="ECO:0000256" key="4">
    <source>
        <dbReference type="ARBA" id="ARBA00022833"/>
    </source>
</evidence>
<sequence length="168" mass="18842">MRPIKYSIYMNIAIELARASTCRVHVGCVVVGPDGIIHGLGYNGSLPGHPHCEDVGCDFDEHGHCKATLHAERNALRRAGEKARNGIAFVTHFPCPDCAKELVDYGISAVLFQNDYRRSPISVRILERAHIRVLPFTEMKEESFIQLEEQIGWRKPTKGGTAEWTNRT</sequence>
<dbReference type="RefSeq" id="WP_200757338.1">
    <property type="nucleotide sequence ID" value="NZ_AP023366.1"/>
</dbReference>
<evidence type="ECO:0000256" key="2">
    <source>
        <dbReference type="ARBA" id="ARBA00022723"/>
    </source>
</evidence>
<dbReference type="PANTHER" id="PTHR11086:SF18">
    <property type="entry name" value="DEOXYCYTIDYLATE DEAMINASE"/>
    <property type="match status" value="1"/>
</dbReference>
<keyword evidence="7" id="KW-1185">Reference proteome</keyword>
<accession>A0A7I8DBD5</accession>
<keyword evidence="4" id="KW-0862">Zinc</keyword>
<evidence type="ECO:0000313" key="6">
    <source>
        <dbReference type="EMBL" id="BCJ87395.1"/>
    </source>
</evidence>
<proteinExistence type="inferred from homology"/>
<dbReference type="InterPro" id="IPR016192">
    <property type="entry name" value="APOBEC/CMP_deaminase_Zn-bd"/>
</dbReference>
<dbReference type="Pfam" id="PF00383">
    <property type="entry name" value="dCMP_cyt_deam_1"/>
    <property type="match status" value="1"/>
</dbReference>
<dbReference type="SUPFAM" id="SSF53927">
    <property type="entry name" value="Cytidine deaminase-like"/>
    <property type="match status" value="1"/>
</dbReference>
<evidence type="ECO:0000256" key="3">
    <source>
        <dbReference type="ARBA" id="ARBA00022801"/>
    </source>
</evidence>
<dbReference type="InterPro" id="IPR016193">
    <property type="entry name" value="Cytidine_deaminase-like"/>
</dbReference>
<dbReference type="PROSITE" id="PS00903">
    <property type="entry name" value="CYT_DCMP_DEAMINASES_1"/>
    <property type="match status" value="1"/>
</dbReference>
<evidence type="ECO:0000313" key="7">
    <source>
        <dbReference type="Proteomes" id="UP000593802"/>
    </source>
</evidence>
<dbReference type="PANTHER" id="PTHR11086">
    <property type="entry name" value="DEOXYCYTIDYLATE DEAMINASE-RELATED"/>
    <property type="match status" value="1"/>
</dbReference>
<dbReference type="InterPro" id="IPR002125">
    <property type="entry name" value="CMP_dCMP_dom"/>
</dbReference>
<dbReference type="EMBL" id="AP023366">
    <property type="protein sequence ID" value="BCJ87395.1"/>
    <property type="molecule type" value="Genomic_DNA"/>
</dbReference>
<dbReference type="PROSITE" id="PS51747">
    <property type="entry name" value="CYT_DCMP_DEAMINASES_2"/>
    <property type="match status" value="1"/>
</dbReference>
<keyword evidence="3" id="KW-0378">Hydrolase</keyword>
<dbReference type="GO" id="GO:0005737">
    <property type="term" value="C:cytoplasm"/>
    <property type="evidence" value="ECO:0007669"/>
    <property type="project" value="TreeGrafter"/>
</dbReference>
<dbReference type="AlphaFoldDB" id="A0A7I8DBD5"/>
<dbReference type="Proteomes" id="UP000593802">
    <property type="component" value="Chromosome"/>
</dbReference>
<dbReference type="Gene3D" id="3.40.140.10">
    <property type="entry name" value="Cytidine Deaminase, domain 2"/>
    <property type="match status" value="1"/>
</dbReference>
<dbReference type="GO" id="GO:0008270">
    <property type="term" value="F:zinc ion binding"/>
    <property type="evidence" value="ECO:0007669"/>
    <property type="project" value="InterPro"/>
</dbReference>
<organism evidence="6 7">
    <name type="scientific">Effusibacillus dendaii</name>
    <dbReference type="NCBI Taxonomy" id="2743772"/>
    <lineage>
        <taxon>Bacteria</taxon>
        <taxon>Bacillati</taxon>
        <taxon>Bacillota</taxon>
        <taxon>Bacilli</taxon>
        <taxon>Bacillales</taxon>
        <taxon>Alicyclobacillaceae</taxon>
        <taxon>Effusibacillus</taxon>
    </lineage>
</organism>